<gene>
    <name evidence="1" type="ORF">GGQ67_003648</name>
</gene>
<keyword evidence="2" id="KW-1185">Reference proteome</keyword>
<evidence type="ECO:0000313" key="2">
    <source>
        <dbReference type="Proteomes" id="UP000582090"/>
    </source>
</evidence>
<proteinExistence type="predicted"/>
<protein>
    <submittedName>
        <fullName evidence="1">Uncharacterized protein</fullName>
    </submittedName>
</protein>
<accession>A0A7W6GCC0</accession>
<dbReference type="Proteomes" id="UP000582090">
    <property type="component" value="Unassembled WGS sequence"/>
</dbReference>
<comment type="caution">
    <text evidence="1">The sequence shown here is derived from an EMBL/GenBank/DDBJ whole genome shotgun (WGS) entry which is preliminary data.</text>
</comment>
<name>A0A7W6GCC0_9HYPH</name>
<organism evidence="1 2">
    <name type="scientific">Rhizobium metallidurans</name>
    <dbReference type="NCBI Taxonomy" id="1265931"/>
    <lineage>
        <taxon>Bacteria</taxon>
        <taxon>Pseudomonadati</taxon>
        <taxon>Pseudomonadota</taxon>
        <taxon>Alphaproteobacteria</taxon>
        <taxon>Hyphomicrobiales</taxon>
        <taxon>Rhizobiaceae</taxon>
        <taxon>Rhizobium/Agrobacterium group</taxon>
        <taxon>Rhizobium</taxon>
    </lineage>
</organism>
<reference evidence="1 2" key="1">
    <citation type="submission" date="2020-08" db="EMBL/GenBank/DDBJ databases">
        <title>Genomic Encyclopedia of Type Strains, Phase IV (KMG-IV): sequencing the most valuable type-strain genomes for metagenomic binning, comparative biology and taxonomic classification.</title>
        <authorList>
            <person name="Goeker M."/>
        </authorList>
    </citation>
    <scope>NUCLEOTIDE SEQUENCE [LARGE SCALE GENOMIC DNA]</scope>
    <source>
        <strain evidence="1 2">DSM 26575</strain>
    </source>
</reference>
<sequence>MTVLLTMTLSSCGADLDRIKDAGRRQGVVNAGINIGPQPAECGADTPHAPLIPGESKLNTLDRERGQVDKANASKRRCFDFNNNQAAGLKSNSAAR</sequence>
<dbReference type="EMBL" id="JACIDW010000013">
    <property type="protein sequence ID" value="MBB3965967.1"/>
    <property type="molecule type" value="Genomic_DNA"/>
</dbReference>
<evidence type="ECO:0000313" key="1">
    <source>
        <dbReference type="EMBL" id="MBB3965967.1"/>
    </source>
</evidence>
<dbReference type="AlphaFoldDB" id="A0A7W6GCC0"/>